<dbReference type="Proteomes" id="UP000223913">
    <property type="component" value="Unassembled WGS sequence"/>
</dbReference>
<sequence length="122" mass="13707">MGVNVSQKQVAEWEKKYGADNVKKMTVHGSNGEEWNMYFMLPQVHPKRRMLYSRALTFVSNNQRLEAGELILSECLLQGDEVFSDNNHLAYISAAIDLGKHIGLLETSTTSISTKSTEATQK</sequence>
<protein>
    <submittedName>
        <fullName evidence="1">Uncharacterized protein</fullName>
    </submittedName>
</protein>
<dbReference type="AlphaFoldDB" id="A0A2D0MWI1"/>
<reference evidence="1 2" key="1">
    <citation type="submission" date="2017-10" db="EMBL/GenBank/DDBJ databases">
        <title>The draft genome sequence of Lewinella nigricans NBRC 102662.</title>
        <authorList>
            <person name="Wang K."/>
        </authorList>
    </citation>
    <scope>NUCLEOTIDE SEQUENCE [LARGE SCALE GENOMIC DNA]</scope>
    <source>
        <strain evidence="1 2">NBRC 102662</strain>
    </source>
</reference>
<name>A0A2D0MWI1_FLAN2</name>
<keyword evidence="2" id="KW-1185">Reference proteome</keyword>
<dbReference type="EMBL" id="PDUD01000089">
    <property type="protein sequence ID" value="PHN00631.1"/>
    <property type="molecule type" value="Genomic_DNA"/>
</dbReference>
<gene>
    <name evidence="1" type="ORF">CRP01_41220</name>
</gene>
<dbReference type="RefSeq" id="WP_099155953.1">
    <property type="nucleotide sequence ID" value="NZ_PDUD01000089.1"/>
</dbReference>
<accession>A0A2D0MWI1</accession>
<organism evidence="1 2">
    <name type="scientific">Flavilitoribacter nigricans (strain ATCC 23147 / DSM 23189 / NBRC 102662 / NCIMB 1420 / SS-2)</name>
    <name type="common">Lewinella nigricans</name>
    <dbReference type="NCBI Taxonomy" id="1122177"/>
    <lineage>
        <taxon>Bacteria</taxon>
        <taxon>Pseudomonadati</taxon>
        <taxon>Bacteroidota</taxon>
        <taxon>Saprospiria</taxon>
        <taxon>Saprospirales</taxon>
        <taxon>Lewinellaceae</taxon>
        <taxon>Flavilitoribacter</taxon>
    </lineage>
</organism>
<comment type="caution">
    <text evidence="1">The sequence shown here is derived from an EMBL/GenBank/DDBJ whole genome shotgun (WGS) entry which is preliminary data.</text>
</comment>
<proteinExistence type="predicted"/>
<evidence type="ECO:0000313" key="1">
    <source>
        <dbReference type="EMBL" id="PHN00631.1"/>
    </source>
</evidence>
<evidence type="ECO:0000313" key="2">
    <source>
        <dbReference type="Proteomes" id="UP000223913"/>
    </source>
</evidence>